<dbReference type="Proteomes" id="UP000324241">
    <property type="component" value="Unassembled WGS sequence"/>
</dbReference>
<sequence length="279" mass="29710">MCQLLQAPVSRGPGHFPPPRLESSAPPTPSLESSNPRKRPLFPSDKPPLAPRAIQPRPAAASTASLSSESGASVLVSPSAESVPARGEPPRKRGRPSKAESERRKAAAEARGETYPPPRRSGSNKMKAPSAPTSPAGIESLGSSFAPQPPGSRPANIPRPDIRYAPPAPPAMAMGILGSSDDDRARDIANRDIGPTIRELPRPGDIRQTLPSPVTLQLGHRETIPRTDTGERPFERPPSDRISFTDRRALIHPTSGRPDEPSVSGPEATLRTLGEKRAE</sequence>
<dbReference type="VEuPathDB" id="FungiDB:EYZ11_005814"/>
<dbReference type="EMBL" id="SOSA01000193">
    <property type="protein sequence ID" value="THC94703.1"/>
    <property type="molecule type" value="Genomic_DNA"/>
</dbReference>
<dbReference type="GeneID" id="54332594"/>
<comment type="caution">
    <text evidence="3">The sequence shown here is derived from an EMBL/GenBank/DDBJ whole genome shotgun (WGS) entry which is preliminary data.</text>
</comment>
<feature type="compositionally biased region" description="Basic and acidic residues" evidence="1">
    <location>
        <begin position="181"/>
        <end position="190"/>
    </location>
</feature>
<feature type="compositionally biased region" description="Basic and acidic residues" evidence="1">
    <location>
        <begin position="219"/>
        <end position="249"/>
    </location>
</feature>
<evidence type="ECO:0000313" key="2">
    <source>
        <dbReference type="EMBL" id="KAA8643130.1"/>
    </source>
</evidence>
<dbReference type="STRING" id="1220188.A0A4S3JH54"/>
<evidence type="ECO:0000313" key="3">
    <source>
        <dbReference type="EMBL" id="THC94703.1"/>
    </source>
</evidence>
<dbReference type="OrthoDB" id="5371646at2759"/>
<reference evidence="2 5" key="2">
    <citation type="submission" date="2019-08" db="EMBL/GenBank/DDBJ databases">
        <title>The genome sequence of a newly discovered highly antifungal drug resistant Aspergillus species, Aspergillus tanneri NIH 1004.</title>
        <authorList>
            <person name="Mounaud S."/>
            <person name="Singh I."/>
            <person name="Joardar V."/>
            <person name="Pakala S."/>
            <person name="Pakala S."/>
            <person name="Venepally P."/>
            <person name="Chung J.K."/>
            <person name="Losada L."/>
            <person name="Nierman W.C."/>
        </authorList>
    </citation>
    <scope>NUCLEOTIDE SEQUENCE [LARGE SCALE GENOMIC DNA]</scope>
    <source>
        <strain evidence="2 5">NIH1004</strain>
    </source>
</reference>
<organism evidence="3 4">
    <name type="scientific">Aspergillus tanneri</name>
    <dbReference type="NCBI Taxonomy" id="1220188"/>
    <lineage>
        <taxon>Eukaryota</taxon>
        <taxon>Fungi</taxon>
        <taxon>Dikarya</taxon>
        <taxon>Ascomycota</taxon>
        <taxon>Pezizomycotina</taxon>
        <taxon>Eurotiomycetes</taxon>
        <taxon>Eurotiomycetidae</taxon>
        <taxon>Eurotiales</taxon>
        <taxon>Aspergillaceae</taxon>
        <taxon>Aspergillus</taxon>
        <taxon>Aspergillus subgen. Circumdati</taxon>
    </lineage>
</organism>
<reference evidence="3 4" key="1">
    <citation type="submission" date="2019-03" db="EMBL/GenBank/DDBJ databases">
        <title>The genome sequence of a newly discovered highly antifungal drug resistant Aspergillus species, Aspergillus tanneri NIH 1004.</title>
        <authorList>
            <person name="Mounaud S."/>
            <person name="Singh I."/>
            <person name="Joardar V."/>
            <person name="Pakala S."/>
            <person name="Pakala S."/>
            <person name="Venepally P."/>
            <person name="Hoover J."/>
            <person name="Nierman W."/>
            <person name="Chung J."/>
            <person name="Losada L."/>
        </authorList>
    </citation>
    <scope>NUCLEOTIDE SEQUENCE [LARGE SCALE GENOMIC DNA]</scope>
    <source>
        <strain evidence="3 4">NIH1004</strain>
    </source>
</reference>
<evidence type="ECO:0000313" key="5">
    <source>
        <dbReference type="Proteomes" id="UP000324241"/>
    </source>
</evidence>
<evidence type="ECO:0000313" key="4">
    <source>
        <dbReference type="Proteomes" id="UP000308092"/>
    </source>
</evidence>
<gene>
    <name evidence="2" type="ORF">ATNIH1004_009892</name>
    <name evidence="3" type="ORF">EYZ11_005814</name>
</gene>
<proteinExistence type="predicted"/>
<name>A0A4S3JH54_9EURO</name>
<accession>A0A4S3JH54</accession>
<dbReference type="Proteomes" id="UP000308092">
    <property type="component" value="Unassembled WGS sequence"/>
</dbReference>
<dbReference type="EMBL" id="QUQM01000005">
    <property type="protein sequence ID" value="KAA8643130.1"/>
    <property type="molecule type" value="Genomic_DNA"/>
</dbReference>
<feature type="region of interest" description="Disordered" evidence="1">
    <location>
        <begin position="1"/>
        <end position="279"/>
    </location>
</feature>
<keyword evidence="4" id="KW-1185">Reference proteome</keyword>
<protein>
    <submittedName>
        <fullName evidence="3">Uncharacterized protein</fullName>
    </submittedName>
</protein>
<feature type="compositionally biased region" description="Low complexity" evidence="1">
    <location>
        <begin position="51"/>
        <end position="79"/>
    </location>
</feature>
<dbReference type="AlphaFoldDB" id="A0A4S3JH54"/>
<evidence type="ECO:0000256" key="1">
    <source>
        <dbReference type="SAM" id="MobiDB-lite"/>
    </source>
</evidence>
<feature type="compositionally biased region" description="Basic and acidic residues" evidence="1">
    <location>
        <begin position="97"/>
        <end position="112"/>
    </location>
</feature>
<dbReference type="RefSeq" id="XP_033422492.1">
    <property type="nucleotide sequence ID" value="XM_033574474.1"/>
</dbReference>